<dbReference type="RefSeq" id="WP_310226957.1">
    <property type="nucleotide sequence ID" value="NZ_JAVDWV010000017.1"/>
</dbReference>
<keyword evidence="3" id="KW-1185">Reference proteome</keyword>
<reference evidence="2 3" key="1">
    <citation type="submission" date="2023-07" db="EMBL/GenBank/DDBJ databases">
        <title>Sorghum-associated microbial communities from plants grown in Nebraska, USA.</title>
        <authorList>
            <person name="Schachtman D."/>
        </authorList>
    </citation>
    <scope>NUCLEOTIDE SEQUENCE [LARGE SCALE GENOMIC DNA]</scope>
    <source>
        <strain evidence="2 3">4256</strain>
    </source>
</reference>
<comment type="subcellular location">
    <subcellularLocation>
        <location evidence="1">Cell membrane</location>
        <topology evidence="1">Multi-pass membrane protein</topology>
    </subcellularLocation>
</comment>
<keyword evidence="1" id="KW-1133">Transmembrane helix</keyword>
<sequence>MDPLPDPAPRTTRIPLIPTIIVALAVLVMIGLGIWQIDRRAEKTAALNLAASNPGKPPVAFPAMPPVGPDLLFRPSSLHCLRVVGWQVEAGRAADGSTGYRHIAQCATGAEGPGALVAIGVTQRPDAKPDWTGGQIAGWISEEPDHRALISRIGGKATPLRPMLIARTAPTGMKASAPPSAADVPNNHLAYAVQWFFFAAIAIIIYILALRRRNAAKAP</sequence>
<dbReference type="InterPro" id="IPR002994">
    <property type="entry name" value="Surf1/Shy1"/>
</dbReference>
<feature type="transmembrane region" description="Helical" evidence="1">
    <location>
        <begin position="189"/>
        <end position="209"/>
    </location>
</feature>
<evidence type="ECO:0000313" key="2">
    <source>
        <dbReference type="EMBL" id="MDR7156557.1"/>
    </source>
</evidence>
<dbReference type="Pfam" id="PF02104">
    <property type="entry name" value="SURF1"/>
    <property type="match status" value="1"/>
</dbReference>
<comment type="caution">
    <text evidence="2">The sequence shown here is derived from an EMBL/GenBank/DDBJ whole genome shotgun (WGS) entry which is preliminary data.</text>
</comment>
<gene>
    <name evidence="2" type="ORF">J2W40_003401</name>
</gene>
<proteinExistence type="inferred from homology"/>
<accession>A0ABU1X685</accession>
<protein>
    <recommendedName>
        <fullName evidence="1">SURF1-like protein</fullName>
    </recommendedName>
</protein>
<dbReference type="Proteomes" id="UP001267638">
    <property type="component" value="Unassembled WGS sequence"/>
</dbReference>
<comment type="similarity">
    <text evidence="1">Belongs to the SURF1 family.</text>
</comment>
<name>A0ABU1X685_SPHXE</name>
<feature type="transmembrane region" description="Helical" evidence="1">
    <location>
        <begin position="12"/>
        <end position="35"/>
    </location>
</feature>
<keyword evidence="1" id="KW-0812">Transmembrane</keyword>
<dbReference type="EMBL" id="JAVDWV010000017">
    <property type="protein sequence ID" value="MDR7156557.1"/>
    <property type="molecule type" value="Genomic_DNA"/>
</dbReference>
<keyword evidence="1" id="KW-0472">Membrane</keyword>
<evidence type="ECO:0000256" key="1">
    <source>
        <dbReference type="RuleBase" id="RU363076"/>
    </source>
</evidence>
<evidence type="ECO:0000313" key="3">
    <source>
        <dbReference type="Proteomes" id="UP001267638"/>
    </source>
</evidence>
<keyword evidence="1" id="KW-1003">Cell membrane</keyword>
<organism evidence="2 3">
    <name type="scientific">Sphingobium xenophagum</name>
    <dbReference type="NCBI Taxonomy" id="121428"/>
    <lineage>
        <taxon>Bacteria</taxon>
        <taxon>Pseudomonadati</taxon>
        <taxon>Pseudomonadota</taxon>
        <taxon>Alphaproteobacteria</taxon>
        <taxon>Sphingomonadales</taxon>
        <taxon>Sphingomonadaceae</taxon>
        <taxon>Sphingobium</taxon>
    </lineage>
</organism>